<keyword evidence="2" id="KW-1185">Reference proteome</keyword>
<dbReference type="InterPro" id="IPR038396">
    <property type="entry name" value="SpoIIAA-like_sf"/>
</dbReference>
<dbReference type="AlphaFoldDB" id="A0A6V6YR99"/>
<protein>
    <submittedName>
        <fullName evidence="1">STAS/SEC14 domain-containing protein</fullName>
    </submittedName>
</protein>
<comment type="caution">
    <text evidence="1">The sequence shown here is derived from an EMBL/GenBank/DDBJ whole genome shotgun (WGS) entry which is preliminary data.</text>
</comment>
<accession>A0A6V6YR99</accession>
<dbReference type="Gene3D" id="3.40.50.10600">
    <property type="entry name" value="SpoIIaa-like domains"/>
    <property type="match status" value="1"/>
</dbReference>
<proteinExistence type="predicted"/>
<dbReference type="SUPFAM" id="SSF52091">
    <property type="entry name" value="SpoIIaa-like"/>
    <property type="match status" value="1"/>
</dbReference>
<organism evidence="1 2">
    <name type="scientific">Flavobacterium salmonis</name>
    <dbReference type="NCBI Taxonomy" id="2654844"/>
    <lineage>
        <taxon>Bacteria</taxon>
        <taxon>Pseudomonadati</taxon>
        <taxon>Bacteroidota</taxon>
        <taxon>Flavobacteriia</taxon>
        <taxon>Flavobacteriales</taxon>
        <taxon>Flavobacteriaceae</taxon>
        <taxon>Flavobacterium</taxon>
    </lineage>
</organism>
<dbReference type="Pfam" id="PF11964">
    <property type="entry name" value="SpoIIAA-like"/>
    <property type="match status" value="1"/>
</dbReference>
<evidence type="ECO:0000313" key="2">
    <source>
        <dbReference type="Proteomes" id="UP000530060"/>
    </source>
</evidence>
<dbReference type="InterPro" id="IPR036513">
    <property type="entry name" value="STAS_dom_sf"/>
</dbReference>
<sequence>MSCIFVKNEFNLQNLNVMIEKIKELPENMIGFKTAGHVVKGDVDFVKSEVRLLIDETPKLNYLLFFDNSPTDFTLGAWLHESLLSIKNITKWTRAAIVTDCQRMINFTKVFNTIMPGEFKGFKKEDYMLAVDWTSEKIDLD</sequence>
<gene>
    <name evidence="1" type="ORF">FLAT13_00869</name>
</gene>
<evidence type="ECO:0000313" key="1">
    <source>
        <dbReference type="EMBL" id="CAD0002015.1"/>
    </source>
</evidence>
<reference evidence="1 2" key="1">
    <citation type="submission" date="2020-06" db="EMBL/GenBank/DDBJ databases">
        <authorList>
            <person name="Criscuolo A."/>
        </authorList>
    </citation>
    <scope>NUCLEOTIDE SEQUENCE [LARGE SCALE GENOMIC DNA]</scope>
    <source>
        <strain evidence="2">CIP 111411</strain>
    </source>
</reference>
<dbReference type="InterPro" id="IPR021866">
    <property type="entry name" value="SpoIIAA-like"/>
</dbReference>
<name>A0A6V6YR99_9FLAO</name>
<dbReference type="EMBL" id="CAIJDP010000058">
    <property type="protein sequence ID" value="CAD0002015.1"/>
    <property type="molecule type" value="Genomic_DNA"/>
</dbReference>
<dbReference type="Proteomes" id="UP000530060">
    <property type="component" value="Unassembled WGS sequence"/>
</dbReference>